<proteinExistence type="predicted"/>
<name>A0A8K0R9J5_9PLEO</name>
<dbReference type="PANTHER" id="PTHR33112">
    <property type="entry name" value="DOMAIN PROTEIN, PUTATIVE-RELATED"/>
    <property type="match status" value="1"/>
</dbReference>
<organism evidence="2 3">
    <name type="scientific">Paraphoma chrysanthemicola</name>
    <dbReference type="NCBI Taxonomy" id="798071"/>
    <lineage>
        <taxon>Eukaryota</taxon>
        <taxon>Fungi</taxon>
        <taxon>Dikarya</taxon>
        <taxon>Ascomycota</taxon>
        <taxon>Pezizomycotina</taxon>
        <taxon>Dothideomycetes</taxon>
        <taxon>Pleosporomycetidae</taxon>
        <taxon>Pleosporales</taxon>
        <taxon>Pleosporineae</taxon>
        <taxon>Phaeosphaeriaceae</taxon>
        <taxon>Paraphoma</taxon>
    </lineage>
</organism>
<dbReference type="PANTHER" id="PTHR33112:SF13">
    <property type="entry name" value="HETEROKARYON INCOMPATIBILITY DOMAIN-CONTAINING PROTEIN"/>
    <property type="match status" value="1"/>
</dbReference>
<dbReference type="InterPro" id="IPR010730">
    <property type="entry name" value="HET"/>
</dbReference>
<dbReference type="EMBL" id="JAGMVJ010000006">
    <property type="protein sequence ID" value="KAH7089687.1"/>
    <property type="molecule type" value="Genomic_DNA"/>
</dbReference>
<accession>A0A8K0R9J5</accession>
<gene>
    <name evidence="2" type="ORF">FB567DRAFT_307759</name>
</gene>
<dbReference type="Proteomes" id="UP000813461">
    <property type="component" value="Unassembled WGS sequence"/>
</dbReference>
<evidence type="ECO:0000259" key="1">
    <source>
        <dbReference type="Pfam" id="PF06985"/>
    </source>
</evidence>
<dbReference type="AlphaFoldDB" id="A0A8K0R9J5"/>
<feature type="domain" description="Heterokaryon incompatibility" evidence="1">
    <location>
        <begin position="198"/>
        <end position="352"/>
    </location>
</feature>
<reference evidence="2" key="1">
    <citation type="journal article" date="2021" name="Nat. Commun.">
        <title>Genetic determinants of endophytism in the Arabidopsis root mycobiome.</title>
        <authorList>
            <person name="Mesny F."/>
            <person name="Miyauchi S."/>
            <person name="Thiergart T."/>
            <person name="Pickel B."/>
            <person name="Atanasova L."/>
            <person name="Karlsson M."/>
            <person name="Huettel B."/>
            <person name="Barry K.W."/>
            <person name="Haridas S."/>
            <person name="Chen C."/>
            <person name="Bauer D."/>
            <person name="Andreopoulos W."/>
            <person name="Pangilinan J."/>
            <person name="LaButti K."/>
            <person name="Riley R."/>
            <person name="Lipzen A."/>
            <person name="Clum A."/>
            <person name="Drula E."/>
            <person name="Henrissat B."/>
            <person name="Kohler A."/>
            <person name="Grigoriev I.V."/>
            <person name="Martin F.M."/>
            <person name="Hacquard S."/>
        </authorList>
    </citation>
    <scope>NUCLEOTIDE SEQUENCE</scope>
    <source>
        <strain evidence="2">MPI-SDFR-AT-0120</strain>
    </source>
</reference>
<protein>
    <submittedName>
        <fullName evidence="2">Heterokaryon incompatibility protein-domain-containing protein</fullName>
    </submittedName>
</protein>
<dbReference type="Pfam" id="PF06985">
    <property type="entry name" value="HET"/>
    <property type="match status" value="1"/>
</dbReference>
<evidence type="ECO:0000313" key="3">
    <source>
        <dbReference type="Proteomes" id="UP000813461"/>
    </source>
</evidence>
<dbReference type="OrthoDB" id="3486565at2759"/>
<comment type="caution">
    <text evidence="2">The sequence shown here is derived from an EMBL/GenBank/DDBJ whole genome shotgun (WGS) entry which is preliminary data.</text>
</comment>
<keyword evidence="3" id="KW-1185">Reference proteome</keyword>
<evidence type="ECO:0000313" key="2">
    <source>
        <dbReference type="EMBL" id="KAH7089687.1"/>
    </source>
</evidence>
<sequence length="691" mass="77689">MFCDICNQFQGRWPIDSRTESHKHRGDGVRSLKTPRFTWDELLSSSTRCYVCNSLVKGCRGVFSMHGIGEIDIEYGSLLFYYPSTIEDVEGADSDKHLTFHLSKEKRFEIELFVTDDDGEPFPEAWDYIATLQRTSPRTDSAEALVTINNWVAECTEDHVDNLCKTLENPELPERVVDVGSCASEVKLFEPNGAKGEYICLSHCWGREQIITTIISNFSQHISSIPWLSLSKTFQDAITLTRTLGFKYIWIDSLCIIQDSASDWAIESSKMASIYSKAHLTLAGTKSPNGAGGLFSRTPDFRVTDQTPDGEAYSLYFRERIDHHLDLNLATETSIATETYYPLLTRAWVYQERMLSPRVLHFGRYEIFFECRSSVRCECGGIAFHGAGEELPAAIMKIEYANGLADLDSASRTKKRLREQHVDKIRYHAARLWRSLVCTYTALNLTKSCDRLPAFGGLARQMYTSRSSRYIAGLWEDSLQDDLLWSANTHSGYLSARPEPRNAPTWSWASVEVRAGVDYAHGIVYTCLDEDGDGWEDKPFCEYFARIEGCVVSRSDGTVDEFGAVGEGELVITGLGVDGVLRREAVTKAGQERIEHFVQVGDERVRMLSDYLLDEEGGNQVLPGSTVYCLRMRMMRQGTKDYLVSLVLRGASSKPGCYERIGSIKVTDAIGPIDPHGGMYIEAKSRTVVII</sequence>